<dbReference type="InterPro" id="IPR029063">
    <property type="entry name" value="SAM-dependent_MTases_sf"/>
</dbReference>
<dbReference type="GO" id="GO:0006596">
    <property type="term" value="P:polyamine biosynthetic process"/>
    <property type="evidence" value="ECO:0007669"/>
    <property type="project" value="UniProtKB-UniRule"/>
</dbReference>
<evidence type="ECO:0000313" key="7">
    <source>
        <dbReference type="Proteomes" id="UP001333710"/>
    </source>
</evidence>
<accession>A0AA48HE67</accession>
<name>A0AA48HE67_9ALTE</name>
<keyword evidence="3 4" id="KW-0620">Polyamine biosynthesis</keyword>
<protein>
    <recommendedName>
        <fullName evidence="5">PABS domain-containing protein</fullName>
    </recommendedName>
</protein>
<sequence>MSIDDAVQSVMDLRTPWQPILPHLSALLLCFYYLPAPKQVMELGLGGGSLQRFFRYHFPKVNLLSVEYSSQVIALFKQWFNQGYQDYQVLHQDARYAIKEASSQDLIFIDLFAKQGTPDFVFTEEFYLDCARGLNPEGLLAINLISGSHLQSELVLDILRTLNLNFRVFSVPGYQNKIVFACYNALPAIRYDSNLEHLARRYGLNLNAIVALA</sequence>
<dbReference type="InterPro" id="IPR030374">
    <property type="entry name" value="PABS"/>
</dbReference>
<dbReference type="Proteomes" id="UP001333710">
    <property type="component" value="Chromosome"/>
</dbReference>
<feature type="domain" description="PABS" evidence="5">
    <location>
        <begin position="1"/>
        <end position="194"/>
    </location>
</feature>
<dbReference type="PANTHER" id="PTHR43317:SF1">
    <property type="entry name" value="THERMOSPERMINE SYNTHASE ACAULIS5"/>
    <property type="match status" value="1"/>
</dbReference>
<dbReference type="NCBIfam" id="NF037959">
    <property type="entry name" value="MFS_SpdSyn"/>
    <property type="match status" value="1"/>
</dbReference>
<dbReference type="Gene3D" id="3.40.50.150">
    <property type="entry name" value="Vaccinia Virus protein VP39"/>
    <property type="match status" value="1"/>
</dbReference>
<evidence type="ECO:0000256" key="4">
    <source>
        <dbReference type="PROSITE-ProRule" id="PRU00354"/>
    </source>
</evidence>
<dbReference type="SUPFAM" id="SSF53335">
    <property type="entry name" value="S-adenosyl-L-methionine-dependent methyltransferases"/>
    <property type="match status" value="1"/>
</dbReference>
<keyword evidence="7" id="KW-1185">Reference proteome</keyword>
<evidence type="ECO:0000256" key="2">
    <source>
        <dbReference type="ARBA" id="ARBA00022679"/>
    </source>
</evidence>
<proteinExistence type="inferred from homology"/>
<keyword evidence="2 4" id="KW-0808">Transferase</keyword>
<organism evidence="6 7">
    <name type="scientific">Planctobacterium marinum</name>
    <dbReference type="NCBI Taxonomy" id="1631968"/>
    <lineage>
        <taxon>Bacteria</taxon>
        <taxon>Pseudomonadati</taxon>
        <taxon>Pseudomonadota</taxon>
        <taxon>Gammaproteobacteria</taxon>
        <taxon>Alteromonadales</taxon>
        <taxon>Alteromonadaceae</taxon>
        <taxon>Planctobacterium</taxon>
    </lineage>
</organism>
<reference evidence="6" key="1">
    <citation type="submission" date="2023-01" db="EMBL/GenBank/DDBJ databases">
        <title>Complete genome sequence of Planctobacterium marinum strain Dej080120_11.</title>
        <authorList>
            <person name="Ueki S."/>
            <person name="Maruyama F."/>
        </authorList>
    </citation>
    <scope>NUCLEOTIDE SEQUENCE</scope>
    <source>
        <strain evidence="6">Dej080120_11</strain>
    </source>
</reference>
<dbReference type="AlphaFoldDB" id="A0AA48HE67"/>
<comment type="similarity">
    <text evidence="1">Belongs to the spermidine/spermine synthase family.</text>
</comment>
<evidence type="ECO:0000313" key="6">
    <source>
        <dbReference type="EMBL" id="BDX04686.1"/>
    </source>
</evidence>
<dbReference type="EMBL" id="AP027272">
    <property type="protein sequence ID" value="BDX04686.1"/>
    <property type="molecule type" value="Genomic_DNA"/>
</dbReference>
<dbReference type="PROSITE" id="PS51006">
    <property type="entry name" value="PABS_2"/>
    <property type="match status" value="1"/>
</dbReference>
<dbReference type="GO" id="GO:0016740">
    <property type="term" value="F:transferase activity"/>
    <property type="evidence" value="ECO:0007669"/>
    <property type="project" value="UniProtKB-UniRule"/>
</dbReference>
<evidence type="ECO:0000259" key="5">
    <source>
        <dbReference type="PROSITE" id="PS51006"/>
    </source>
</evidence>
<feature type="active site" description="Proton acceptor" evidence="4">
    <location>
        <position position="110"/>
    </location>
</feature>
<dbReference type="KEGG" id="pmaw:MACH26_02070"/>
<evidence type="ECO:0000256" key="3">
    <source>
        <dbReference type="ARBA" id="ARBA00023115"/>
    </source>
</evidence>
<dbReference type="PANTHER" id="PTHR43317">
    <property type="entry name" value="THERMOSPERMINE SYNTHASE ACAULIS5"/>
    <property type="match status" value="1"/>
</dbReference>
<gene>
    <name evidence="6" type="ORF">MACH26_02070</name>
</gene>
<evidence type="ECO:0000256" key="1">
    <source>
        <dbReference type="ARBA" id="ARBA00007867"/>
    </source>
</evidence>
<dbReference type="Pfam" id="PF01564">
    <property type="entry name" value="Spermine_synth"/>
    <property type="match status" value="1"/>
</dbReference>